<comment type="similarity">
    <text evidence="1">Belongs to the Gfo/Idh/MocA family.</text>
</comment>
<dbReference type="Gene3D" id="3.30.360.10">
    <property type="entry name" value="Dihydrodipicolinate Reductase, domain 2"/>
    <property type="match status" value="1"/>
</dbReference>
<feature type="domain" description="GFO/IDH/MocA-like oxidoreductase" evidence="4">
    <location>
        <begin position="139"/>
        <end position="255"/>
    </location>
</feature>
<keyword evidence="2 5" id="KW-0560">Oxidoreductase</keyword>
<dbReference type="InterPro" id="IPR036291">
    <property type="entry name" value="NAD(P)-bd_dom_sf"/>
</dbReference>
<organism evidence="5 6">
    <name type="scientific">Rubinisphaera brasiliensis (strain ATCC 49424 / DSM 5305 / JCM 21570 / IAM 15109 / NBRC 103401 / IFAM 1448)</name>
    <name type="common">Planctomyces brasiliensis</name>
    <dbReference type="NCBI Taxonomy" id="756272"/>
    <lineage>
        <taxon>Bacteria</taxon>
        <taxon>Pseudomonadati</taxon>
        <taxon>Planctomycetota</taxon>
        <taxon>Planctomycetia</taxon>
        <taxon>Planctomycetales</taxon>
        <taxon>Planctomycetaceae</taxon>
        <taxon>Rubinisphaera</taxon>
    </lineage>
</organism>
<dbReference type="GO" id="GO:0000166">
    <property type="term" value="F:nucleotide binding"/>
    <property type="evidence" value="ECO:0007669"/>
    <property type="project" value="InterPro"/>
</dbReference>
<keyword evidence="6" id="KW-1185">Reference proteome</keyword>
<dbReference type="PANTHER" id="PTHR22604">
    <property type="entry name" value="OXIDOREDUCTASES"/>
    <property type="match status" value="1"/>
</dbReference>
<dbReference type="EMBL" id="CP002546">
    <property type="protein sequence ID" value="ADY58024.1"/>
    <property type="molecule type" value="Genomic_DNA"/>
</dbReference>
<dbReference type="InterPro" id="IPR050984">
    <property type="entry name" value="Gfo/Idh/MocA_domain"/>
</dbReference>
<dbReference type="SUPFAM" id="SSF51735">
    <property type="entry name" value="NAD(P)-binding Rossmann-fold domains"/>
    <property type="match status" value="1"/>
</dbReference>
<dbReference type="Pfam" id="PF01408">
    <property type="entry name" value="GFO_IDH_MocA"/>
    <property type="match status" value="1"/>
</dbReference>
<dbReference type="PANTHER" id="PTHR22604:SF105">
    <property type="entry name" value="TRANS-1,2-DIHYDROBENZENE-1,2-DIOL DEHYDROGENASE"/>
    <property type="match status" value="1"/>
</dbReference>
<dbReference type="AlphaFoldDB" id="F0SRG3"/>
<accession>F0SRG3</accession>
<evidence type="ECO:0000256" key="1">
    <source>
        <dbReference type="ARBA" id="ARBA00010928"/>
    </source>
</evidence>
<evidence type="ECO:0000259" key="3">
    <source>
        <dbReference type="Pfam" id="PF01408"/>
    </source>
</evidence>
<dbReference type="InterPro" id="IPR000683">
    <property type="entry name" value="Gfo/Idh/MocA-like_OxRdtase_N"/>
</dbReference>
<dbReference type="SUPFAM" id="SSF55347">
    <property type="entry name" value="Glyceraldehyde-3-phosphate dehydrogenase-like, C-terminal domain"/>
    <property type="match status" value="1"/>
</dbReference>
<dbReference type="Pfam" id="PF22725">
    <property type="entry name" value="GFO_IDH_MocA_C3"/>
    <property type="match status" value="1"/>
</dbReference>
<dbReference type="Proteomes" id="UP000006860">
    <property type="component" value="Chromosome"/>
</dbReference>
<dbReference type="Gene3D" id="3.40.50.720">
    <property type="entry name" value="NAD(P)-binding Rossmann-like Domain"/>
    <property type="match status" value="1"/>
</dbReference>
<sequence>MSTSASDRTIRWGVLSTAKIGTKKVIPATQQAANCHVAAICSRNADRAREVADELNIPKSYGSYEELLADPEIDAIYNPLPNHLHVPWSLKAIEAGKHVLCEKPLGLTSTEAELLVDASLANPQLKVMEAFMYRHHPQWQKARELVRSGALGRLCTVDVLFSYFNRDADDIRNQADLGGGALMDIGCYPISLSRFLFEREPEQVQCRIDLDPEFQTDRLASAILDFGDATATFTCSTQMTPYQRVHVVGTEGRFEIEIPFNAPPDVPCKAWLQQGETIEEIVFPVCDQYTIQAELFAQAILDDTDVPTPLIDGVQNMLVLEALVRSDYEKAWIKPGE</sequence>
<dbReference type="eggNOG" id="COG0673">
    <property type="taxonomic scope" value="Bacteria"/>
</dbReference>
<dbReference type="EC" id="1.3.1.20" evidence="5"/>
<dbReference type="RefSeq" id="WP_013626768.1">
    <property type="nucleotide sequence ID" value="NC_015174.1"/>
</dbReference>
<feature type="domain" description="Gfo/Idh/MocA-like oxidoreductase N-terminal" evidence="3">
    <location>
        <begin position="10"/>
        <end position="118"/>
    </location>
</feature>
<evidence type="ECO:0000313" key="5">
    <source>
        <dbReference type="EMBL" id="ADY58024.1"/>
    </source>
</evidence>
<evidence type="ECO:0000259" key="4">
    <source>
        <dbReference type="Pfam" id="PF22725"/>
    </source>
</evidence>
<gene>
    <name evidence="5" type="ordered locus">Plabr_0397</name>
</gene>
<dbReference type="KEGG" id="pbs:Plabr_0397"/>
<reference evidence="6" key="1">
    <citation type="submission" date="2011-02" db="EMBL/GenBank/DDBJ databases">
        <title>The complete genome of Planctomyces brasiliensis DSM 5305.</title>
        <authorList>
            <person name="Lucas S."/>
            <person name="Copeland A."/>
            <person name="Lapidus A."/>
            <person name="Bruce D."/>
            <person name="Goodwin L."/>
            <person name="Pitluck S."/>
            <person name="Kyrpides N."/>
            <person name="Mavromatis K."/>
            <person name="Pagani I."/>
            <person name="Ivanova N."/>
            <person name="Ovchinnikova G."/>
            <person name="Lu M."/>
            <person name="Detter J.C."/>
            <person name="Han C."/>
            <person name="Land M."/>
            <person name="Hauser L."/>
            <person name="Markowitz V."/>
            <person name="Cheng J.-F."/>
            <person name="Hugenholtz P."/>
            <person name="Woyke T."/>
            <person name="Wu D."/>
            <person name="Tindall B."/>
            <person name="Pomrenke H.G."/>
            <person name="Brambilla E."/>
            <person name="Klenk H.-P."/>
            <person name="Eisen J.A."/>
        </authorList>
    </citation>
    <scope>NUCLEOTIDE SEQUENCE [LARGE SCALE GENOMIC DNA]</scope>
    <source>
        <strain evidence="6">ATCC 49424 / DSM 5305 / JCM 21570 / NBRC 103401 / IFAM 1448</strain>
    </source>
</reference>
<name>F0SRG3_RUBBR</name>
<dbReference type="OrthoDB" id="9783105at2"/>
<dbReference type="HOGENOM" id="CLU_023194_5_0_0"/>
<proteinExistence type="inferred from homology"/>
<protein>
    <submittedName>
        <fullName evidence="5">Trans-1,2-dihydrobenzene-1,2-diol dehydrogenase</fullName>
        <ecNumber evidence="5">1.3.1.20</ecNumber>
    </submittedName>
</protein>
<evidence type="ECO:0000256" key="2">
    <source>
        <dbReference type="ARBA" id="ARBA00023002"/>
    </source>
</evidence>
<evidence type="ECO:0000313" key="6">
    <source>
        <dbReference type="Proteomes" id="UP000006860"/>
    </source>
</evidence>
<dbReference type="GO" id="GO:0047115">
    <property type="term" value="F:trans-1,2-dihydrobenzene-1,2-diol dehydrogenase activity"/>
    <property type="evidence" value="ECO:0007669"/>
    <property type="project" value="UniProtKB-EC"/>
</dbReference>
<dbReference type="InterPro" id="IPR055170">
    <property type="entry name" value="GFO_IDH_MocA-like_dom"/>
</dbReference>
<dbReference type="STRING" id="756272.Plabr_0397"/>